<feature type="transmembrane region" description="Helical" evidence="1">
    <location>
        <begin position="6"/>
        <end position="24"/>
    </location>
</feature>
<sequence>MWWLWVLVLVTWLVVGCAVAVLVGRSICLADRRGMPVGDERSATADLLGLARAEPVRARSRRRSVPLPPIGIALVAIGIALETVGYVSRLYGLSAPARSIVSMDAPFSLPRVYVAALFAAAALAAIAGAGIFPGRRTWWTGVGLVAAGIALVKVGSTLHRDAFAAVESAVGASAALVSSGLAAAAVVGALWFLSREERRDRRRILGVLSAYAVASVGLSAISNAIEGSMGFRHWAAAGTTYVEESAEVLCGVAFLVAVLVGVAPRLVLPADWALRRSADEHTLDLPEQLPSRAQGPARS</sequence>
<keyword evidence="1" id="KW-0812">Transmembrane</keyword>
<feature type="transmembrane region" description="Helical" evidence="1">
    <location>
        <begin position="67"/>
        <end position="92"/>
    </location>
</feature>
<dbReference type="AlphaFoldDB" id="A0A238Z2C8"/>
<protein>
    <submittedName>
        <fullName evidence="2">Uncharacterized protein</fullName>
    </submittedName>
</protein>
<proteinExistence type="predicted"/>
<dbReference type="OrthoDB" id="5195638at2"/>
<feature type="transmembrane region" description="Helical" evidence="1">
    <location>
        <begin position="139"/>
        <end position="158"/>
    </location>
</feature>
<dbReference type="EMBL" id="FZNO01000024">
    <property type="protein sequence ID" value="SNR77615.1"/>
    <property type="molecule type" value="Genomic_DNA"/>
</dbReference>
<feature type="transmembrane region" description="Helical" evidence="1">
    <location>
        <begin position="205"/>
        <end position="225"/>
    </location>
</feature>
<accession>A0A238Z2C8</accession>
<reference evidence="2 3" key="1">
    <citation type="submission" date="2017-06" db="EMBL/GenBank/DDBJ databases">
        <authorList>
            <person name="Kim H.J."/>
            <person name="Triplett B.A."/>
        </authorList>
    </citation>
    <scope>NUCLEOTIDE SEQUENCE [LARGE SCALE GENOMIC DNA]</scope>
    <source>
        <strain evidence="2 3">DSM 44272</strain>
    </source>
</reference>
<keyword evidence="1" id="KW-1133">Transmembrane helix</keyword>
<dbReference type="RefSeq" id="WP_089338138.1">
    <property type="nucleotide sequence ID" value="NZ_FZNO01000024.1"/>
</dbReference>
<evidence type="ECO:0000313" key="3">
    <source>
        <dbReference type="Proteomes" id="UP000198403"/>
    </source>
</evidence>
<name>A0A238Z2C8_9ACTN</name>
<keyword evidence="3" id="KW-1185">Reference proteome</keyword>
<evidence type="ECO:0000256" key="1">
    <source>
        <dbReference type="SAM" id="Phobius"/>
    </source>
</evidence>
<keyword evidence="1" id="KW-0472">Membrane</keyword>
<dbReference type="Proteomes" id="UP000198403">
    <property type="component" value="Unassembled WGS sequence"/>
</dbReference>
<feature type="transmembrane region" description="Helical" evidence="1">
    <location>
        <begin position="170"/>
        <end position="193"/>
    </location>
</feature>
<feature type="transmembrane region" description="Helical" evidence="1">
    <location>
        <begin position="245"/>
        <end position="268"/>
    </location>
</feature>
<evidence type="ECO:0000313" key="2">
    <source>
        <dbReference type="EMBL" id="SNR77615.1"/>
    </source>
</evidence>
<gene>
    <name evidence="2" type="ORF">SAMN06272737_12462</name>
</gene>
<organism evidence="2 3">
    <name type="scientific">Blastococcus mobilis</name>
    <dbReference type="NCBI Taxonomy" id="1938746"/>
    <lineage>
        <taxon>Bacteria</taxon>
        <taxon>Bacillati</taxon>
        <taxon>Actinomycetota</taxon>
        <taxon>Actinomycetes</taxon>
        <taxon>Geodermatophilales</taxon>
        <taxon>Geodermatophilaceae</taxon>
        <taxon>Blastococcus</taxon>
    </lineage>
</organism>
<feature type="transmembrane region" description="Helical" evidence="1">
    <location>
        <begin position="112"/>
        <end position="132"/>
    </location>
</feature>